<gene>
    <name evidence="2" type="ORF">NA57DRAFT_24330</name>
</gene>
<feature type="domain" description="Metallo-beta-lactamase" evidence="1">
    <location>
        <begin position="34"/>
        <end position="273"/>
    </location>
</feature>
<protein>
    <submittedName>
        <fullName evidence="2">Metallo-hydrolase/oxidoreductase</fullName>
    </submittedName>
</protein>
<comment type="caution">
    <text evidence="2">The sequence shown here is derived from an EMBL/GenBank/DDBJ whole genome shotgun (WGS) entry which is preliminary data.</text>
</comment>
<evidence type="ECO:0000259" key="1">
    <source>
        <dbReference type="Pfam" id="PF12706"/>
    </source>
</evidence>
<dbReference type="AlphaFoldDB" id="A0A9P4M4Z8"/>
<dbReference type="GO" id="GO:0008270">
    <property type="term" value="F:zinc ion binding"/>
    <property type="evidence" value="ECO:0007669"/>
    <property type="project" value="InterPro"/>
</dbReference>
<name>A0A9P4M4Z8_9PEZI</name>
<feature type="non-terminal residue" evidence="2">
    <location>
        <position position="1"/>
    </location>
</feature>
<dbReference type="Gene3D" id="3.60.15.10">
    <property type="entry name" value="Ribonuclease Z/Hydroxyacylglutathione hydrolase-like"/>
    <property type="match status" value="1"/>
</dbReference>
<dbReference type="PIRSF" id="PIRSF038896">
    <property type="entry name" value="NAPE-PLD"/>
    <property type="match status" value="1"/>
</dbReference>
<evidence type="ECO:0000313" key="3">
    <source>
        <dbReference type="Proteomes" id="UP000799772"/>
    </source>
</evidence>
<dbReference type="GO" id="GO:0070290">
    <property type="term" value="F:N-acylphosphatidylethanolamine-specific phospholipase D activity"/>
    <property type="evidence" value="ECO:0007669"/>
    <property type="project" value="InterPro"/>
</dbReference>
<dbReference type="GO" id="GO:0070292">
    <property type="term" value="P:N-acylphosphatidylethanolamine metabolic process"/>
    <property type="evidence" value="ECO:0007669"/>
    <property type="project" value="TreeGrafter"/>
</dbReference>
<reference evidence="2" key="1">
    <citation type="journal article" date="2020" name="Stud. Mycol.">
        <title>101 Dothideomycetes genomes: a test case for predicting lifestyles and emergence of pathogens.</title>
        <authorList>
            <person name="Haridas S."/>
            <person name="Albert R."/>
            <person name="Binder M."/>
            <person name="Bloem J."/>
            <person name="Labutti K."/>
            <person name="Salamov A."/>
            <person name="Andreopoulos B."/>
            <person name="Baker S."/>
            <person name="Barry K."/>
            <person name="Bills G."/>
            <person name="Bluhm B."/>
            <person name="Cannon C."/>
            <person name="Castanera R."/>
            <person name="Culley D."/>
            <person name="Daum C."/>
            <person name="Ezra D."/>
            <person name="Gonzalez J."/>
            <person name="Henrissat B."/>
            <person name="Kuo A."/>
            <person name="Liang C."/>
            <person name="Lipzen A."/>
            <person name="Lutzoni F."/>
            <person name="Magnuson J."/>
            <person name="Mondo S."/>
            <person name="Nolan M."/>
            <person name="Ohm R."/>
            <person name="Pangilinan J."/>
            <person name="Park H.-J."/>
            <person name="Ramirez L."/>
            <person name="Alfaro M."/>
            <person name="Sun H."/>
            <person name="Tritt A."/>
            <person name="Yoshinaga Y."/>
            <person name="Zwiers L.-H."/>
            <person name="Turgeon B."/>
            <person name="Goodwin S."/>
            <person name="Spatafora J."/>
            <person name="Crous P."/>
            <person name="Grigoriev I."/>
        </authorList>
    </citation>
    <scope>NUCLEOTIDE SEQUENCE</scope>
    <source>
        <strain evidence="2">CBS 133067</strain>
    </source>
</reference>
<dbReference type="PANTHER" id="PTHR15032:SF27">
    <property type="entry name" value="N-ACYL-PHOSPHATIDYLETHANOLAMINE-HYDROLYZING PHOSPHOLIPASE D"/>
    <property type="match status" value="1"/>
</dbReference>
<sequence>TTDYVVGTWLGHASVLVEFKPLSSTVKNKSLYALFDPMFSMRAGPTQYTGPSRFNKPPCSISDLPGCDVVCISHSHFDHLDTSTVLQIIRYFPSAKWFVPLGLQEWFVTTGVKAENVKAMDWWDTWDGFTSKKLIGKASSSFRISCVPAQHNSGRGAFDQGSTLWCGWVIERFVEDAEGRTRHGSIYHAGDTGYRRSAASKDVCPAFKEIGSKFNGFDLSFIPIWRGGSLGFISYIGLRLNHHEIPAQFHCSPADAVLIHKDTKSRNTIAIHFGTFVGSQNE</sequence>
<dbReference type="EMBL" id="ML978127">
    <property type="protein sequence ID" value="KAF2098246.1"/>
    <property type="molecule type" value="Genomic_DNA"/>
</dbReference>
<proteinExistence type="predicted"/>
<dbReference type="InterPro" id="IPR024884">
    <property type="entry name" value="NAPE-PLD"/>
</dbReference>
<dbReference type="SUPFAM" id="SSF56281">
    <property type="entry name" value="Metallo-hydrolase/oxidoreductase"/>
    <property type="match status" value="1"/>
</dbReference>
<feature type="non-terminal residue" evidence="2">
    <location>
        <position position="282"/>
    </location>
</feature>
<evidence type="ECO:0000313" key="2">
    <source>
        <dbReference type="EMBL" id="KAF2098246.1"/>
    </source>
</evidence>
<dbReference type="InterPro" id="IPR001279">
    <property type="entry name" value="Metallo-B-lactamas"/>
</dbReference>
<keyword evidence="3" id="KW-1185">Reference proteome</keyword>
<dbReference type="PANTHER" id="PTHR15032">
    <property type="entry name" value="N-ACYL-PHOSPHATIDYLETHANOLAMINE-HYDROLYZING PHOSPHOLIPASE D"/>
    <property type="match status" value="1"/>
</dbReference>
<dbReference type="OrthoDB" id="332863at2759"/>
<dbReference type="GO" id="GO:0005737">
    <property type="term" value="C:cytoplasm"/>
    <property type="evidence" value="ECO:0007669"/>
    <property type="project" value="TreeGrafter"/>
</dbReference>
<dbReference type="InterPro" id="IPR036866">
    <property type="entry name" value="RibonucZ/Hydroxyglut_hydro"/>
</dbReference>
<organism evidence="2 3">
    <name type="scientific">Rhizodiscina lignyota</name>
    <dbReference type="NCBI Taxonomy" id="1504668"/>
    <lineage>
        <taxon>Eukaryota</taxon>
        <taxon>Fungi</taxon>
        <taxon>Dikarya</taxon>
        <taxon>Ascomycota</taxon>
        <taxon>Pezizomycotina</taxon>
        <taxon>Dothideomycetes</taxon>
        <taxon>Pleosporomycetidae</taxon>
        <taxon>Aulographales</taxon>
        <taxon>Rhizodiscinaceae</taxon>
        <taxon>Rhizodiscina</taxon>
    </lineage>
</organism>
<dbReference type="Proteomes" id="UP000799772">
    <property type="component" value="Unassembled WGS sequence"/>
</dbReference>
<dbReference type="GO" id="GO:0070291">
    <property type="term" value="P:N-acylethanolamine metabolic process"/>
    <property type="evidence" value="ECO:0007669"/>
    <property type="project" value="TreeGrafter"/>
</dbReference>
<dbReference type="Pfam" id="PF12706">
    <property type="entry name" value="Lactamase_B_2"/>
    <property type="match status" value="1"/>
</dbReference>
<accession>A0A9P4M4Z8</accession>